<dbReference type="AlphaFoldDB" id="A0A1C7LXX8"/>
<organism evidence="2 3">
    <name type="scientific">Grifola frondosa</name>
    <name type="common">Maitake</name>
    <name type="synonym">Polyporus frondosus</name>
    <dbReference type="NCBI Taxonomy" id="5627"/>
    <lineage>
        <taxon>Eukaryota</taxon>
        <taxon>Fungi</taxon>
        <taxon>Dikarya</taxon>
        <taxon>Basidiomycota</taxon>
        <taxon>Agaricomycotina</taxon>
        <taxon>Agaricomycetes</taxon>
        <taxon>Polyporales</taxon>
        <taxon>Grifolaceae</taxon>
        <taxon>Grifola</taxon>
    </lineage>
</organism>
<evidence type="ECO:0000313" key="3">
    <source>
        <dbReference type="Proteomes" id="UP000092993"/>
    </source>
</evidence>
<evidence type="ECO:0000313" key="2">
    <source>
        <dbReference type="EMBL" id="OBZ69563.1"/>
    </source>
</evidence>
<proteinExistence type="predicted"/>
<sequence length="199" mass="21921">MMLEYLKFALVAYAPRPACINTIVSTSPSTGALLQTTGSLGIPFRSWLHTKHSPRCSRTGIPCCCKGLLGVISAKRFSLRSAGKNTRSALRSSSTKLARIPHCFLIQGDQCYVELDWLYLLRCSPGVSLVYAGIAKSLLFMHENHSPHAEVAQTINAIRHVITAFDPTDRKDENPAKNIYTQERKQQASGITTKKTKGT</sequence>
<protein>
    <submittedName>
        <fullName evidence="2">Uncharacterized protein</fullName>
    </submittedName>
</protein>
<dbReference type="Proteomes" id="UP000092993">
    <property type="component" value="Unassembled WGS sequence"/>
</dbReference>
<reference evidence="2 3" key="1">
    <citation type="submission" date="2016-03" db="EMBL/GenBank/DDBJ databases">
        <title>Whole genome sequencing of Grifola frondosa 9006-11.</title>
        <authorList>
            <person name="Min B."/>
            <person name="Park H."/>
            <person name="Kim J.-G."/>
            <person name="Cho H."/>
            <person name="Oh Y.-L."/>
            <person name="Kong W.-S."/>
            <person name="Choi I.-G."/>
        </authorList>
    </citation>
    <scope>NUCLEOTIDE SEQUENCE [LARGE SCALE GENOMIC DNA]</scope>
    <source>
        <strain evidence="2 3">9006-11</strain>
    </source>
</reference>
<feature type="region of interest" description="Disordered" evidence="1">
    <location>
        <begin position="168"/>
        <end position="199"/>
    </location>
</feature>
<evidence type="ECO:0000256" key="1">
    <source>
        <dbReference type="SAM" id="MobiDB-lite"/>
    </source>
</evidence>
<keyword evidence="3" id="KW-1185">Reference proteome</keyword>
<name>A0A1C7LXX8_GRIFR</name>
<comment type="caution">
    <text evidence="2">The sequence shown here is derived from an EMBL/GenBank/DDBJ whole genome shotgun (WGS) entry which is preliminary data.</text>
</comment>
<accession>A0A1C7LXX8</accession>
<dbReference type="EMBL" id="LUGG01000015">
    <property type="protein sequence ID" value="OBZ69563.1"/>
    <property type="molecule type" value="Genomic_DNA"/>
</dbReference>
<gene>
    <name evidence="2" type="ORF">A0H81_10263</name>
</gene>